<keyword evidence="2" id="KW-0805">Transcription regulation</keyword>
<evidence type="ECO:0000259" key="7">
    <source>
        <dbReference type="PROSITE" id="PS50982"/>
    </source>
</evidence>
<feature type="compositionally biased region" description="Basic residues" evidence="6">
    <location>
        <begin position="359"/>
        <end position="370"/>
    </location>
</feature>
<evidence type="ECO:0000256" key="1">
    <source>
        <dbReference type="ARBA" id="ARBA00004123"/>
    </source>
</evidence>
<protein>
    <recommendedName>
        <fullName evidence="7">MBD domain-containing protein</fullName>
    </recommendedName>
</protein>
<dbReference type="InterPro" id="IPR016177">
    <property type="entry name" value="DNA-bd_dom_sf"/>
</dbReference>
<reference evidence="8 9" key="1">
    <citation type="submission" date="2020-08" db="EMBL/GenBank/DDBJ databases">
        <title>Plant Genome Project.</title>
        <authorList>
            <person name="Zhang R.-G."/>
        </authorList>
    </citation>
    <scope>NUCLEOTIDE SEQUENCE [LARGE SCALE GENOMIC DNA]</scope>
    <source>
        <tissue evidence="8">Rhizome</tissue>
    </source>
</reference>
<keyword evidence="3" id="KW-0238">DNA-binding</keyword>
<dbReference type="SUPFAM" id="SSF54171">
    <property type="entry name" value="DNA-binding domain"/>
    <property type="match status" value="2"/>
</dbReference>
<dbReference type="Gene3D" id="3.30.890.10">
    <property type="entry name" value="Methyl-cpg-binding Protein 2, Chain A"/>
    <property type="match status" value="2"/>
</dbReference>
<evidence type="ECO:0000256" key="5">
    <source>
        <dbReference type="ARBA" id="ARBA00023242"/>
    </source>
</evidence>
<dbReference type="GO" id="GO:0005634">
    <property type="term" value="C:nucleus"/>
    <property type="evidence" value="ECO:0007669"/>
    <property type="project" value="UniProtKB-SubCell"/>
</dbReference>
<keyword evidence="4" id="KW-0804">Transcription</keyword>
<evidence type="ECO:0000256" key="4">
    <source>
        <dbReference type="ARBA" id="ARBA00023163"/>
    </source>
</evidence>
<dbReference type="Proteomes" id="UP000734854">
    <property type="component" value="Unassembled WGS sequence"/>
</dbReference>
<dbReference type="PANTHER" id="PTHR34067:SF20">
    <property type="entry name" value="OS08G0206700 PROTEIN"/>
    <property type="match status" value="1"/>
</dbReference>
<dbReference type="PROSITE" id="PS50982">
    <property type="entry name" value="MBD"/>
    <property type="match status" value="2"/>
</dbReference>
<feature type="region of interest" description="Disordered" evidence="6">
    <location>
        <begin position="1"/>
        <end position="24"/>
    </location>
</feature>
<feature type="region of interest" description="Disordered" evidence="6">
    <location>
        <begin position="141"/>
        <end position="168"/>
    </location>
</feature>
<evidence type="ECO:0000256" key="6">
    <source>
        <dbReference type="SAM" id="MobiDB-lite"/>
    </source>
</evidence>
<feature type="domain" description="MBD" evidence="7">
    <location>
        <begin position="80"/>
        <end position="160"/>
    </location>
</feature>
<evidence type="ECO:0000256" key="3">
    <source>
        <dbReference type="ARBA" id="ARBA00023125"/>
    </source>
</evidence>
<dbReference type="InterPro" id="IPR038945">
    <property type="entry name" value="MBD13-like"/>
</dbReference>
<sequence length="510" mass="56912">MESEEPPELAPGEGGTAQAEMAEEDGEKNLLLPQKDCFLLGLLVANEDYEACESLSFALVLLWRISLGMRNLFLYLSQNEKEEKDDPDLLPSGWVLVLRTQNGGKFNGKEVKSYYNPSTGSRFYSKKKLFQHLSASKISIPTTRETRSTTSSYNNKASSPTNQEKSTIEDSTFDNVLTEFDSKSLPKGWITEIRTTKVGNLEYKVHIDPDSGYEFRSMKDAHRYILTGDIRQCILKPQKRNSNGPHTVERDLHFPTSKRLEWQSNGTKRCLFSTKTLDSGVKINTDIDDSLPISAAVDTSNCTSLPQSNCFDGENSPALQQQNANLPVSVKSEPKKQAQSLPTKRRRANKLQPTISKADHHRIKKPRQVSVKPIKKPLRASKRLAALKDTQMANPSAAGESHKAKPDAFSQVQEKPATTIVDQPPQLDSATGSFYEQKPLLLGRSNNEKPYESTLCSSWSDPCLEFAFKMLTSDIPIFEDTDTVQEYFSQLASTNNPISSVPTSFSECPP</sequence>
<proteinExistence type="predicted"/>
<feature type="region of interest" description="Disordered" evidence="6">
    <location>
        <begin position="325"/>
        <end position="370"/>
    </location>
</feature>
<accession>A0A8J5HP92</accession>
<comment type="subcellular location">
    <subcellularLocation>
        <location evidence="1">Nucleus</location>
    </subcellularLocation>
</comment>
<evidence type="ECO:0000256" key="2">
    <source>
        <dbReference type="ARBA" id="ARBA00023015"/>
    </source>
</evidence>
<dbReference type="AlphaFoldDB" id="A0A8J5HP92"/>
<comment type="caution">
    <text evidence="8">The sequence shown here is derived from an EMBL/GenBank/DDBJ whole genome shotgun (WGS) entry which is preliminary data.</text>
</comment>
<keyword evidence="5" id="KW-0539">Nucleus</keyword>
<keyword evidence="9" id="KW-1185">Reference proteome</keyword>
<dbReference type="GO" id="GO:0003677">
    <property type="term" value="F:DNA binding"/>
    <property type="evidence" value="ECO:0007669"/>
    <property type="project" value="UniProtKB-KW"/>
</dbReference>
<dbReference type="InterPro" id="IPR001739">
    <property type="entry name" value="Methyl_CpG_DNA-bd"/>
</dbReference>
<name>A0A8J5HP92_ZINOF</name>
<dbReference type="PANTHER" id="PTHR34067">
    <property type="entry name" value="OS04G0193200 PROTEIN"/>
    <property type="match status" value="1"/>
</dbReference>
<feature type="domain" description="MBD" evidence="7">
    <location>
        <begin position="175"/>
        <end position="259"/>
    </location>
</feature>
<gene>
    <name evidence="8" type="ORF">ZIOFF_010307</name>
</gene>
<feature type="compositionally biased region" description="Polar residues" evidence="6">
    <location>
        <begin position="153"/>
        <end position="168"/>
    </location>
</feature>
<evidence type="ECO:0000313" key="9">
    <source>
        <dbReference type="Proteomes" id="UP000734854"/>
    </source>
</evidence>
<organism evidence="8 9">
    <name type="scientific">Zingiber officinale</name>
    <name type="common">Ginger</name>
    <name type="synonym">Amomum zingiber</name>
    <dbReference type="NCBI Taxonomy" id="94328"/>
    <lineage>
        <taxon>Eukaryota</taxon>
        <taxon>Viridiplantae</taxon>
        <taxon>Streptophyta</taxon>
        <taxon>Embryophyta</taxon>
        <taxon>Tracheophyta</taxon>
        <taxon>Spermatophyta</taxon>
        <taxon>Magnoliopsida</taxon>
        <taxon>Liliopsida</taxon>
        <taxon>Zingiberales</taxon>
        <taxon>Zingiberaceae</taxon>
        <taxon>Zingiber</taxon>
    </lineage>
</organism>
<evidence type="ECO:0000313" key="8">
    <source>
        <dbReference type="EMBL" id="KAG6528158.1"/>
    </source>
</evidence>
<dbReference type="EMBL" id="JACMSC010000003">
    <property type="protein sequence ID" value="KAG6528158.1"/>
    <property type="molecule type" value="Genomic_DNA"/>
</dbReference>